<dbReference type="EMBL" id="FNSC01000001">
    <property type="protein sequence ID" value="SED99822.1"/>
    <property type="molecule type" value="Genomic_DNA"/>
</dbReference>
<reference evidence="2" key="1">
    <citation type="submission" date="2016-10" db="EMBL/GenBank/DDBJ databases">
        <authorList>
            <person name="Varghese N."/>
            <person name="Submissions S."/>
        </authorList>
    </citation>
    <scope>NUCLEOTIDE SEQUENCE [LARGE SCALE GENOMIC DNA]</scope>
    <source>
        <strain evidence="2">DSM 12111</strain>
    </source>
</reference>
<accession>A0A1H5F8T7</accession>
<keyword evidence="2" id="KW-1185">Reference proteome</keyword>
<protein>
    <submittedName>
        <fullName evidence="1">Uncharacterized protein</fullName>
    </submittedName>
</protein>
<dbReference type="Proteomes" id="UP000242849">
    <property type="component" value="Unassembled WGS sequence"/>
</dbReference>
<name>A0A1H5F8T7_PSEAG</name>
<sequence>MSNNPRFLPPEGRMSIQLANTDGHSFVIDAINPDDGKPGTEVPLRFRKMAIAEGCGIVGIDTGDGQDNTSDTEKTDLIIKAIAAVMERQAPEELNGDGRPTIAALKKQAGFGVNKGQFEAAWPLYVESLDDDQDE</sequence>
<evidence type="ECO:0000313" key="2">
    <source>
        <dbReference type="Proteomes" id="UP000242849"/>
    </source>
</evidence>
<dbReference type="STRING" id="53406.SAMN05421553_3809"/>
<gene>
    <name evidence="1" type="ORF">SAMN05421553_3809</name>
</gene>
<proteinExistence type="predicted"/>
<dbReference type="AlphaFoldDB" id="A0A1H5F8T7"/>
<organism evidence="1 2">
    <name type="scientific">Pseudomonas anguilliseptica</name>
    <dbReference type="NCBI Taxonomy" id="53406"/>
    <lineage>
        <taxon>Bacteria</taxon>
        <taxon>Pseudomonadati</taxon>
        <taxon>Pseudomonadota</taxon>
        <taxon>Gammaproteobacteria</taxon>
        <taxon>Pseudomonadales</taxon>
        <taxon>Pseudomonadaceae</taxon>
        <taxon>Pseudomonas</taxon>
    </lineage>
</organism>
<evidence type="ECO:0000313" key="1">
    <source>
        <dbReference type="EMBL" id="SED99822.1"/>
    </source>
</evidence>